<dbReference type="AlphaFoldDB" id="A0AB34FP22"/>
<keyword evidence="4" id="KW-1185">Reference proteome</keyword>
<dbReference type="Pfam" id="PF11951">
    <property type="entry name" value="Fungal_trans_2"/>
    <property type="match status" value="1"/>
</dbReference>
<name>A0AB34FP22_9HYPO</name>
<evidence type="ECO:0000256" key="2">
    <source>
        <dbReference type="ARBA" id="ARBA00023242"/>
    </source>
</evidence>
<keyword evidence="2" id="KW-0539">Nucleus</keyword>
<evidence type="ECO:0000313" key="4">
    <source>
        <dbReference type="Proteomes" id="UP001163105"/>
    </source>
</evidence>
<dbReference type="InterPro" id="IPR021858">
    <property type="entry name" value="Fun_TF"/>
</dbReference>
<comment type="subcellular location">
    <subcellularLocation>
        <location evidence="1">Nucleus</location>
    </subcellularLocation>
</comment>
<dbReference type="PANTHER" id="PTHR37534">
    <property type="entry name" value="TRANSCRIPTIONAL ACTIVATOR PROTEIN UGA3"/>
    <property type="match status" value="1"/>
</dbReference>
<accession>A0AB34FP22</accession>
<proteinExistence type="predicted"/>
<gene>
    <name evidence="3" type="ORF">O9K51_08023</name>
</gene>
<reference evidence="3" key="1">
    <citation type="submission" date="2023-01" db="EMBL/GenBank/DDBJ databases">
        <title>The growth and conidiation of Purpureocillium lavendulum are regulated by nitrogen source and histone H3K14 acetylation.</title>
        <authorList>
            <person name="Tang P."/>
            <person name="Han J."/>
            <person name="Zhang C."/>
            <person name="Tang P."/>
            <person name="Qi F."/>
            <person name="Zhang K."/>
            <person name="Liang L."/>
        </authorList>
    </citation>
    <scope>NUCLEOTIDE SEQUENCE</scope>
    <source>
        <strain evidence="3">YMF1.00683</strain>
    </source>
</reference>
<organism evidence="3 4">
    <name type="scientific">Purpureocillium lavendulum</name>
    <dbReference type="NCBI Taxonomy" id="1247861"/>
    <lineage>
        <taxon>Eukaryota</taxon>
        <taxon>Fungi</taxon>
        <taxon>Dikarya</taxon>
        <taxon>Ascomycota</taxon>
        <taxon>Pezizomycotina</taxon>
        <taxon>Sordariomycetes</taxon>
        <taxon>Hypocreomycetidae</taxon>
        <taxon>Hypocreales</taxon>
        <taxon>Ophiocordycipitaceae</taxon>
        <taxon>Purpureocillium</taxon>
    </lineage>
</organism>
<protein>
    <submittedName>
        <fullName evidence="3">Fungal specific transcription factor domain-containing protein</fullName>
    </submittedName>
</protein>
<dbReference type="EMBL" id="JAQHRD010000006">
    <property type="protein sequence ID" value="KAJ6440132.1"/>
    <property type="molecule type" value="Genomic_DNA"/>
</dbReference>
<dbReference type="Proteomes" id="UP001163105">
    <property type="component" value="Unassembled WGS sequence"/>
</dbReference>
<sequence>MPEKSSDGPNIRLSSATGATEALPLQHAPNFDHESEAGLSDNAGQDVAIATAEIELSEGLPIFPFLEWFDPDDMAALPTPRSVPTAAYDAGDGDRLAEHYHGHMVQFLSVKTAAWNFYSYIFQTAQKGPDSGLRHGILAWADSHKSWSRQLTPLCPGPYYFKASACLAALLQELATLPIQSMSGPAFVEKLSMVLATSLFLSHCDVMYGDHGSLVTRLNSLKTYLTPRWLALMQVATAVHLRILIWLAYLDLRSTLWRVSRAQPPVDAVAPHKVDNLFDLLRGSSADDSVRQLKDSKYYMVECFGSRYPEQELQDDLSEEPWKLLSDDAMILFCDIKGFQNWHHQVIEHSEPKALYEELRQAKIRALRSDIARIRAECNQIHSEELRLQRHQDYLTRVRSHFLRCTCLHLSATILLNRIVAPDVRTDPESQDAAREIIQITQQLKKAGDLQFPRSIAWPLPMFLAGIEVQDEIYQEWVLNFMHKLEGWGGSVRKATTLLKTIIDKQAEECVRVNPWHVMMDLGEAVMV</sequence>
<dbReference type="GO" id="GO:0005634">
    <property type="term" value="C:nucleus"/>
    <property type="evidence" value="ECO:0007669"/>
    <property type="project" value="UniProtKB-SubCell"/>
</dbReference>
<dbReference type="PANTHER" id="PTHR37534:SF46">
    <property type="entry name" value="ZN(II)2CYS6 TRANSCRIPTION FACTOR (EUROFUNG)"/>
    <property type="match status" value="1"/>
</dbReference>
<evidence type="ECO:0000256" key="1">
    <source>
        <dbReference type="ARBA" id="ARBA00004123"/>
    </source>
</evidence>
<comment type="caution">
    <text evidence="3">The sequence shown here is derived from an EMBL/GenBank/DDBJ whole genome shotgun (WGS) entry which is preliminary data.</text>
</comment>
<evidence type="ECO:0000313" key="3">
    <source>
        <dbReference type="EMBL" id="KAJ6440132.1"/>
    </source>
</evidence>